<keyword evidence="1" id="KW-0472">Membrane</keyword>
<evidence type="ECO:0000313" key="3">
    <source>
        <dbReference type="Proteomes" id="UP000685013"/>
    </source>
</evidence>
<gene>
    <name evidence="2" type="ORF">SDJN03_23793</name>
</gene>
<feature type="non-terminal residue" evidence="2">
    <location>
        <position position="1"/>
    </location>
</feature>
<comment type="caution">
    <text evidence="2">The sequence shown here is derived from an EMBL/GenBank/DDBJ whole genome shotgun (WGS) entry which is preliminary data.</text>
</comment>
<dbReference type="PANTHER" id="PTHR33287:SF8">
    <property type="entry name" value="TRANSMEMBRANE PROTEIN 188"/>
    <property type="match status" value="1"/>
</dbReference>
<proteinExistence type="predicted"/>
<accession>A0AAV6ME73</accession>
<evidence type="ECO:0000313" key="2">
    <source>
        <dbReference type="EMBL" id="KAG6579345.1"/>
    </source>
</evidence>
<name>A0AAV6ME73_9ROSI</name>
<reference evidence="2 3" key="1">
    <citation type="journal article" date="2021" name="Hortic Res">
        <title>The domestication of Cucurbita argyrosperma as revealed by the genome of its wild relative.</title>
        <authorList>
            <person name="Barrera-Redondo J."/>
            <person name="Sanchez-de la Vega G."/>
            <person name="Aguirre-Liguori J.A."/>
            <person name="Castellanos-Morales G."/>
            <person name="Gutierrez-Guerrero Y.T."/>
            <person name="Aguirre-Dugua X."/>
            <person name="Aguirre-Planter E."/>
            <person name="Tenaillon M.I."/>
            <person name="Lira-Saade R."/>
            <person name="Eguiarte L.E."/>
        </authorList>
    </citation>
    <scope>NUCLEOTIDE SEQUENCE [LARGE SCALE GENOMIC DNA]</scope>
    <source>
        <strain evidence="2">JBR-2021</strain>
    </source>
</reference>
<feature type="transmembrane region" description="Helical" evidence="1">
    <location>
        <begin position="71"/>
        <end position="97"/>
    </location>
</feature>
<protein>
    <submittedName>
        <fullName evidence="2">Uncharacterized protein</fullName>
    </submittedName>
</protein>
<feature type="transmembrane region" description="Helical" evidence="1">
    <location>
        <begin position="167"/>
        <end position="186"/>
    </location>
</feature>
<organism evidence="2 3">
    <name type="scientific">Cucurbita argyrosperma subsp. sororia</name>
    <dbReference type="NCBI Taxonomy" id="37648"/>
    <lineage>
        <taxon>Eukaryota</taxon>
        <taxon>Viridiplantae</taxon>
        <taxon>Streptophyta</taxon>
        <taxon>Embryophyta</taxon>
        <taxon>Tracheophyta</taxon>
        <taxon>Spermatophyta</taxon>
        <taxon>Magnoliopsida</taxon>
        <taxon>eudicotyledons</taxon>
        <taxon>Gunneridae</taxon>
        <taxon>Pentapetalae</taxon>
        <taxon>rosids</taxon>
        <taxon>fabids</taxon>
        <taxon>Cucurbitales</taxon>
        <taxon>Cucurbitaceae</taxon>
        <taxon>Cucurbiteae</taxon>
        <taxon>Cucurbita</taxon>
    </lineage>
</organism>
<dbReference type="EMBL" id="JAGKQH010000015">
    <property type="protein sequence ID" value="KAG6579345.1"/>
    <property type="molecule type" value="Genomic_DNA"/>
</dbReference>
<dbReference type="Proteomes" id="UP000685013">
    <property type="component" value="Chromosome 15"/>
</dbReference>
<keyword evidence="1" id="KW-1133">Transmembrane helix</keyword>
<sequence length="193" mass="22341">MTKMEVEEELKKMMEEVQGMGENVEAKVNYYDTKLHNIIVAYFVWERVFFFGISKKTFPPTISTLSCNGNWWVILALSSSCSFVYVLLFFDTALMLYRHENQLHLILQKHAQLCRHLLAIKEEQADIKASLMEAGDEASHGLSLEEELMLINSTSPFRRRRPWERKVYVYTIFCALIGVASLELYACKAVLCP</sequence>
<dbReference type="PANTHER" id="PTHR33287">
    <property type="entry name" value="OS03G0453550 PROTEIN"/>
    <property type="match status" value="1"/>
</dbReference>
<dbReference type="AlphaFoldDB" id="A0AAV6ME73"/>
<evidence type="ECO:0000256" key="1">
    <source>
        <dbReference type="SAM" id="Phobius"/>
    </source>
</evidence>
<keyword evidence="1" id="KW-0812">Transmembrane</keyword>
<keyword evidence="3" id="KW-1185">Reference proteome</keyword>